<organism evidence="2">
    <name type="scientific">Glycine max</name>
    <name type="common">Soybean</name>
    <name type="synonym">Glycine hispida</name>
    <dbReference type="NCBI Taxonomy" id="3847"/>
    <lineage>
        <taxon>Eukaryota</taxon>
        <taxon>Viridiplantae</taxon>
        <taxon>Streptophyta</taxon>
        <taxon>Embryophyta</taxon>
        <taxon>Tracheophyta</taxon>
        <taxon>Spermatophyta</taxon>
        <taxon>Magnoliopsida</taxon>
        <taxon>eudicotyledons</taxon>
        <taxon>Gunneridae</taxon>
        <taxon>Pentapetalae</taxon>
        <taxon>rosids</taxon>
        <taxon>fabids</taxon>
        <taxon>Fabales</taxon>
        <taxon>Fabaceae</taxon>
        <taxon>Papilionoideae</taxon>
        <taxon>50 kb inversion clade</taxon>
        <taxon>NPAAA clade</taxon>
        <taxon>indigoferoid/millettioid clade</taxon>
        <taxon>Phaseoleae</taxon>
        <taxon>Glycine</taxon>
        <taxon>Glycine subgen. Soja</taxon>
    </lineage>
</organism>
<protein>
    <submittedName>
        <fullName evidence="1 2">Uncharacterized protein</fullName>
    </submittedName>
</protein>
<dbReference type="AlphaFoldDB" id="K7K7G0"/>
<proteinExistence type="predicted"/>
<name>K7K7G0_SOYBN</name>
<dbReference type="PaxDb" id="3847-GLYMA02G11080.1"/>
<dbReference type="HOGENOM" id="CLU_2745075_0_0_1"/>
<reference evidence="1 2" key="1">
    <citation type="journal article" date="2010" name="Nature">
        <title>Genome sequence of the palaeopolyploid soybean.</title>
        <authorList>
            <person name="Schmutz J."/>
            <person name="Cannon S.B."/>
            <person name="Schlueter J."/>
            <person name="Ma J."/>
            <person name="Mitros T."/>
            <person name="Nelson W."/>
            <person name="Hyten D.L."/>
            <person name="Song Q."/>
            <person name="Thelen J.J."/>
            <person name="Cheng J."/>
            <person name="Xu D."/>
            <person name="Hellsten U."/>
            <person name="May G.D."/>
            <person name="Yu Y."/>
            <person name="Sakurai T."/>
            <person name="Umezawa T."/>
            <person name="Bhattacharyya M.K."/>
            <person name="Sandhu D."/>
            <person name="Valliyodan B."/>
            <person name="Lindquist E."/>
            <person name="Peto M."/>
            <person name="Grant D."/>
            <person name="Shu S."/>
            <person name="Goodstein D."/>
            <person name="Barry K."/>
            <person name="Futrell-Griggs M."/>
            <person name="Abernathy B."/>
            <person name="Du J."/>
            <person name="Tian Z."/>
            <person name="Zhu L."/>
            <person name="Gill N."/>
            <person name="Joshi T."/>
            <person name="Libault M."/>
            <person name="Sethuraman A."/>
            <person name="Zhang X.-C."/>
            <person name="Shinozaki K."/>
            <person name="Nguyen H.T."/>
            <person name="Wing R.A."/>
            <person name="Cregan P."/>
            <person name="Specht J."/>
            <person name="Grimwood J."/>
            <person name="Rokhsar D."/>
            <person name="Stacey G."/>
            <person name="Shoemaker R.C."/>
            <person name="Jackson S.A."/>
        </authorList>
    </citation>
    <scope>NUCLEOTIDE SEQUENCE [LARGE SCALE GENOMIC DNA]</scope>
    <source>
        <strain evidence="2">cv. Williams 82</strain>
        <tissue evidence="1">Callus</tissue>
    </source>
</reference>
<evidence type="ECO:0000313" key="1">
    <source>
        <dbReference type="EMBL" id="KRH70607.1"/>
    </source>
</evidence>
<dbReference type="EnsemblPlants" id="KRH70607">
    <property type="protein sequence ID" value="KRH70607"/>
    <property type="gene ID" value="GLYMA_02G099700"/>
</dbReference>
<dbReference type="Proteomes" id="UP000008827">
    <property type="component" value="Chromosome 2"/>
</dbReference>
<dbReference type="InParanoid" id="K7K7G0"/>
<gene>
    <name evidence="1" type="ORF">GLYMA_02G099700</name>
</gene>
<reference evidence="2" key="2">
    <citation type="submission" date="2018-02" db="UniProtKB">
        <authorList>
            <consortium name="EnsemblPlants"/>
        </authorList>
    </citation>
    <scope>IDENTIFICATION</scope>
    <source>
        <strain evidence="2">Williams 82</strain>
    </source>
</reference>
<dbReference type="Gramene" id="KRH70607">
    <property type="protein sequence ID" value="KRH70607"/>
    <property type="gene ID" value="GLYMA_02G099700"/>
</dbReference>
<keyword evidence="3" id="KW-1185">Reference proteome</keyword>
<sequence>MMEQHCSFFRKEMAFLVQLSLSRQGFWKPLIVPCMLPSVSHCFLTHEKKAYTLLCQYLAATFAEYVIGTTH</sequence>
<accession>K7K7G0</accession>
<evidence type="ECO:0000313" key="2">
    <source>
        <dbReference type="EnsemblPlants" id="KRH70607"/>
    </source>
</evidence>
<evidence type="ECO:0000313" key="3">
    <source>
        <dbReference type="Proteomes" id="UP000008827"/>
    </source>
</evidence>
<dbReference type="EMBL" id="CM000835">
    <property type="protein sequence ID" value="KRH70607.1"/>
    <property type="molecule type" value="Genomic_DNA"/>
</dbReference>
<reference evidence="1" key="3">
    <citation type="submission" date="2018-07" db="EMBL/GenBank/DDBJ databases">
        <title>WGS assembly of Glycine max.</title>
        <authorList>
            <person name="Schmutz J."/>
            <person name="Cannon S."/>
            <person name="Schlueter J."/>
            <person name="Ma J."/>
            <person name="Mitros T."/>
            <person name="Nelson W."/>
            <person name="Hyten D."/>
            <person name="Song Q."/>
            <person name="Thelen J."/>
            <person name="Cheng J."/>
            <person name="Xu D."/>
            <person name="Hellsten U."/>
            <person name="May G."/>
            <person name="Yu Y."/>
            <person name="Sakurai T."/>
            <person name="Umezawa T."/>
            <person name="Bhattacharyya M."/>
            <person name="Sandhu D."/>
            <person name="Valliyodan B."/>
            <person name="Lindquist E."/>
            <person name="Peto M."/>
            <person name="Grant D."/>
            <person name="Shu S."/>
            <person name="Goodstein D."/>
            <person name="Barry K."/>
            <person name="Futrell-Griggs M."/>
            <person name="Abernathy B."/>
            <person name="Du J."/>
            <person name="Tian Z."/>
            <person name="Zhu L."/>
            <person name="Gill N."/>
            <person name="Joshi T."/>
            <person name="Libault M."/>
            <person name="Sethuraman A."/>
            <person name="Zhang X."/>
            <person name="Shinozaki K."/>
            <person name="Nguyen H."/>
            <person name="Wing R."/>
            <person name="Cregan P."/>
            <person name="Specht J."/>
            <person name="Grimwood J."/>
            <person name="Rokhsar D."/>
            <person name="Stacey G."/>
            <person name="Shoemaker R."/>
            <person name="Jackson S."/>
        </authorList>
    </citation>
    <scope>NUCLEOTIDE SEQUENCE</scope>
    <source>
        <tissue evidence="1">Callus</tissue>
    </source>
</reference>